<dbReference type="STRING" id="200324.A0A2N5V8B4"/>
<feature type="chain" id="PRO_5015083998" description="Cutinase" evidence="3">
    <location>
        <begin position="25"/>
        <end position="242"/>
    </location>
</feature>
<evidence type="ECO:0000256" key="2">
    <source>
        <dbReference type="ARBA" id="ARBA00023157"/>
    </source>
</evidence>
<dbReference type="Proteomes" id="UP000235392">
    <property type="component" value="Unassembled WGS sequence"/>
</dbReference>
<dbReference type="Pfam" id="PF01083">
    <property type="entry name" value="Cutinase"/>
    <property type="match status" value="1"/>
</dbReference>
<keyword evidence="3" id="KW-0732">Signal</keyword>
<keyword evidence="7" id="KW-1185">Reference proteome</keyword>
<gene>
    <name evidence="6" type="ORF">PCANC_03699</name>
    <name evidence="4" type="ORF">PCANC_05441</name>
    <name evidence="5" type="ORF">PCASD_03747</name>
</gene>
<evidence type="ECO:0000256" key="1">
    <source>
        <dbReference type="ARBA" id="ARBA00022801"/>
    </source>
</evidence>
<organism evidence="5 8">
    <name type="scientific">Puccinia coronata f. sp. avenae</name>
    <dbReference type="NCBI Taxonomy" id="200324"/>
    <lineage>
        <taxon>Eukaryota</taxon>
        <taxon>Fungi</taxon>
        <taxon>Dikarya</taxon>
        <taxon>Basidiomycota</taxon>
        <taxon>Pucciniomycotina</taxon>
        <taxon>Pucciniomycetes</taxon>
        <taxon>Pucciniales</taxon>
        <taxon>Pucciniaceae</taxon>
        <taxon>Puccinia</taxon>
    </lineage>
</organism>
<dbReference type="Proteomes" id="UP000235388">
    <property type="component" value="Unassembled WGS sequence"/>
</dbReference>
<comment type="caution">
    <text evidence="5">The sequence shown here is derived from an EMBL/GenBank/DDBJ whole genome shotgun (WGS) entry which is preliminary data.</text>
</comment>
<dbReference type="PANTHER" id="PTHR33630">
    <property type="entry name" value="CUTINASE RV1984C-RELATED-RELATED"/>
    <property type="match status" value="1"/>
</dbReference>
<keyword evidence="2" id="KW-1015">Disulfide bond</keyword>
<evidence type="ECO:0000256" key="3">
    <source>
        <dbReference type="SAM" id="SignalP"/>
    </source>
</evidence>
<evidence type="ECO:0000313" key="4">
    <source>
        <dbReference type="EMBL" id="PLW21186.1"/>
    </source>
</evidence>
<name>A0A2N5V8B4_9BASI</name>
<dbReference type="EMBL" id="PGCJ01000041">
    <property type="protein sequence ID" value="PLW54783.1"/>
    <property type="molecule type" value="Genomic_DNA"/>
</dbReference>
<dbReference type="OrthoDB" id="2500275at2759"/>
<dbReference type="EMBL" id="PGCI01000041">
    <property type="protein sequence ID" value="PLW46242.1"/>
    <property type="molecule type" value="Genomic_DNA"/>
</dbReference>
<dbReference type="InterPro" id="IPR000675">
    <property type="entry name" value="Cutinase/axe"/>
</dbReference>
<dbReference type="GO" id="GO:0052689">
    <property type="term" value="F:carboxylic ester hydrolase activity"/>
    <property type="evidence" value="ECO:0007669"/>
    <property type="project" value="UniProtKB-ARBA"/>
</dbReference>
<dbReference type="AlphaFoldDB" id="A0A2N5V8B4"/>
<proteinExistence type="predicted"/>
<protein>
    <recommendedName>
        <fullName evidence="9">Cutinase</fullName>
    </recommendedName>
</protein>
<dbReference type="PANTHER" id="PTHR33630:SF9">
    <property type="entry name" value="CUTINASE 4"/>
    <property type="match status" value="1"/>
</dbReference>
<evidence type="ECO:0000313" key="5">
    <source>
        <dbReference type="EMBL" id="PLW46242.1"/>
    </source>
</evidence>
<dbReference type="Gene3D" id="3.40.50.1820">
    <property type="entry name" value="alpha/beta hydrolase"/>
    <property type="match status" value="1"/>
</dbReference>
<reference evidence="7 8" key="1">
    <citation type="submission" date="2017-11" db="EMBL/GenBank/DDBJ databases">
        <title>De novo assembly and phasing of dikaryotic genomes from two isolates of Puccinia coronata f. sp. avenae, the causal agent of oat crown rust.</title>
        <authorList>
            <person name="Miller M.E."/>
            <person name="Zhang Y."/>
            <person name="Omidvar V."/>
            <person name="Sperschneider J."/>
            <person name="Schwessinger B."/>
            <person name="Raley C."/>
            <person name="Palmer J.M."/>
            <person name="Garnica D."/>
            <person name="Upadhyaya N."/>
            <person name="Rathjen J."/>
            <person name="Taylor J.M."/>
            <person name="Park R.F."/>
            <person name="Dodds P.N."/>
            <person name="Hirsch C.D."/>
            <person name="Kianian S.F."/>
            <person name="Figueroa M."/>
        </authorList>
    </citation>
    <scope>NUCLEOTIDE SEQUENCE [LARGE SCALE GENOMIC DNA]</scope>
    <source>
        <strain evidence="4">12NC29</strain>
        <strain evidence="5">12SD80</strain>
    </source>
</reference>
<dbReference type="InterPro" id="IPR029058">
    <property type="entry name" value="AB_hydrolase_fold"/>
</dbReference>
<evidence type="ECO:0008006" key="9">
    <source>
        <dbReference type="Google" id="ProtNLM"/>
    </source>
</evidence>
<dbReference type="SUPFAM" id="SSF53474">
    <property type="entry name" value="alpha/beta-Hydrolases"/>
    <property type="match status" value="1"/>
</dbReference>
<accession>A0A2N5V8B4</accession>
<evidence type="ECO:0000313" key="8">
    <source>
        <dbReference type="Proteomes" id="UP000235392"/>
    </source>
</evidence>
<evidence type="ECO:0000313" key="6">
    <source>
        <dbReference type="EMBL" id="PLW54783.1"/>
    </source>
</evidence>
<dbReference type="EMBL" id="PGCJ01000786">
    <property type="protein sequence ID" value="PLW21186.1"/>
    <property type="molecule type" value="Genomic_DNA"/>
</dbReference>
<sequence length="242" mass="25524">MLLSASFVAVFSLVKLISLPCILGSPQVNGSAVPTNASSQAVPTADCDTYQILGARGTGEPQGSTSLGYAHLIKIVEATIPGGSNMEIQYSSSPEYVKTPMEGAHTAASYLTSQALKCPDQKYVFVGYSKGAILITELINLLPTNTTQLAAVVLFGNPFHTPDAPQNQCSGTGGSGLSSRWTPPIPSTFIPLIYDCCLQGDMICQTKGSFLTHMQYSGSKDEMRAAAFVISQLRSKLEASSS</sequence>
<dbReference type="SMART" id="SM01110">
    <property type="entry name" value="Cutinase"/>
    <property type="match status" value="1"/>
</dbReference>
<keyword evidence="1" id="KW-0378">Hydrolase</keyword>
<feature type="signal peptide" evidence="3">
    <location>
        <begin position="1"/>
        <end position="24"/>
    </location>
</feature>
<evidence type="ECO:0000313" key="7">
    <source>
        <dbReference type="Proteomes" id="UP000235388"/>
    </source>
</evidence>